<dbReference type="GO" id="GO:0004888">
    <property type="term" value="F:transmembrane signaling receptor activity"/>
    <property type="evidence" value="ECO:0007669"/>
    <property type="project" value="InterPro"/>
</dbReference>
<keyword evidence="6 13" id="KW-0732">Signal</keyword>
<dbReference type="Gene3D" id="1.20.58.390">
    <property type="entry name" value="Neurotransmitter-gated ion-channel transmembrane domain"/>
    <property type="match status" value="1"/>
</dbReference>
<protein>
    <submittedName>
        <fullName evidence="16">Glycine receptor subunit alpha-2</fullName>
    </submittedName>
</protein>
<dbReference type="InterPro" id="IPR006029">
    <property type="entry name" value="Neurotrans-gated_channel_TM"/>
</dbReference>
<dbReference type="Pfam" id="PF02932">
    <property type="entry name" value="Neur_chan_memb"/>
    <property type="match status" value="1"/>
</dbReference>
<evidence type="ECO:0000256" key="9">
    <source>
        <dbReference type="ARBA" id="ARBA00023136"/>
    </source>
</evidence>
<keyword evidence="16" id="KW-0675">Receptor</keyword>
<feature type="compositionally biased region" description="Polar residues" evidence="11">
    <location>
        <begin position="372"/>
        <end position="383"/>
    </location>
</feature>
<feature type="domain" description="Neurotransmitter-gated ion-channel ligand-binding" evidence="14">
    <location>
        <begin position="28"/>
        <end position="242"/>
    </location>
</feature>
<evidence type="ECO:0000313" key="17">
    <source>
        <dbReference type="Proteomes" id="UP000887013"/>
    </source>
</evidence>
<organism evidence="16 17">
    <name type="scientific">Nephila pilipes</name>
    <name type="common">Giant wood spider</name>
    <name type="synonym">Nephila maculata</name>
    <dbReference type="NCBI Taxonomy" id="299642"/>
    <lineage>
        <taxon>Eukaryota</taxon>
        <taxon>Metazoa</taxon>
        <taxon>Ecdysozoa</taxon>
        <taxon>Arthropoda</taxon>
        <taxon>Chelicerata</taxon>
        <taxon>Arachnida</taxon>
        <taxon>Araneae</taxon>
        <taxon>Araneomorphae</taxon>
        <taxon>Entelegynae</taxon>
        <taxon>Araneoidea</taxon>
        <taxon>Nephilidae</taxon>
        <taxon>Nephila</taxon>
    </lineage>
</organism>
<dbReference type="InterPro" id="IPR018000">
    <property type="entry name" value="Neurotransmitter_ion_chnl_CS"/>
</dbReference>
<feature type="transmembrane region" description="Helical" evidence="12">
    <location>
        <begin position="250"/>
        <end position="269"/>
    </location>
</feature>
<evidence type="ECO:0000256" key="6">
    <source>
        <dbReference type="ARBA" id="ARBA00022729"/>
    </source>
</evidence>
<evidence type="ECO:0000256" key="2">
    <source>
        <dbReference type="ARBA" id="ARBA00004236"/>
    </source>
</evidence>
<feature type="signal peptide" evidence="13">
    <location>
        <begin position="1"/>
        <end position="22"/>
    </location>
</feature>
<keyword evidence="17" id="KW-1185">Reference proteome</keyword>
<dbReference type="InterPro" id="IPR036719">
    <property type="entry name" value="Neuro-gated_channel_TM_sf"/>
</dbReference>
<evidence type="ECO:0000256" key="1">
    <source>
        <dbReference type="ARBA" id="ARBA00004141"/>
    </source>
</evidence>
<keyword evidence="3" id="KW-0813">Transport</keyword>
<dbReference type="EMBL" id="BMAW01037467">
    <property type="protein sequence ID" value="GFU48539.1"/>
    <property type="molecule type" value="Genomic_DNA"/>
</dbReference>
<evidence type="ECO:0000256" key="7">
    <source>
        <dbReference type="ARBA" id="ARBA00022989"/>
    </source>
</evidence>
<evidence type="ECO:0000256" key="8">
    <source>
        <dbReference type="ARBA" id="ARBA00023065"/>
    </source>
</evidence>
<dbReference type="GO" id="GO:0005886">
    <property type="term" value="C:plasma membrane"/>
    <property type="evidence" value="ECO:0007669"/>
    <property type="project" value="UniProtKB-SubCell"/>
</dbReference>
<evidence type="ECO:0000259" key="15">
    <source>
        <dbReference type="Pfam" id="PF02932"/>
    </source>
</evidence>
<feature type="transmembrane region" description="Helical" evidence="12">
    <location>
        <begin position="403"/>
        <end position="422"/>
    </location>
</feature>
<keyword evidence="7 12" id="KW-1133">Transmembrane helix</keyword>
<dbReference type="OrthoDB" id="6415852at2759"/>
<sequence>MRKEFKVFLFMVFFCLSEICDSLLPEQKVCTDLLPLDYAIHKPPAKEGKSTKVFTWVQVLDFGDINQANMDFLLHTFVIIVWNDTRLQVEQYRGTKMPTTLYPKCREHVWMPQLFFETTKDAKSDQTHLPSTEFKILPDGAVYVSTKFILRAMCELNLVYYPFDSQTCVFKISLMSPNALNELKWIGSEESPYKNSRISVQVLKQPHLLLFYFKEPTAHSVTEEFAEGNYTSLMVNFRMTRRLTGSVMNVFIPSTMIVVMSFVGFWLSVEHVPARVALSVTSLLTLCTQVHQYRTELPPVNYVKAMDIWLFVCIFFVFSTLVEFAVSYNDQHKLYVNVQAFQSSKENEAKKRKPSSVFKSSWAAPPEDNGIKSRSSSKLTMTGTHKPPPTKDKKPIMTKIDEICRYLYPALFVTFVIIYWSYYLRIYHKYG</sequence>
<proteinExistence type="predicted"/>
<dbReference type="InterPro" id="IPR036734">
    <property type="entry name" value="Neur_chan_lig-bd_sf"/>
</dbReference>
<evidence type="ECO:0000256" key="10">
    <source>
        <dbReference type="ARBA" id="ARBA00023303"/>
    </source>
</evidence>
<dbReference type="PANTHER" id="PTHR18945">
    <property type="entry name" value="NEUROTRANSMITTER GATED ION CHANNEL"/>
    <property type="match status" value="1"/>
</dbReference>
<dbReference type="GO" id="GO:0099095">
    <property type="term" value="F:ligand-gated monoatomic anion channel activity"/>
    <property type="evidence" value="ECO:0007669"/>
    <property type="project" value="UniProtKB-ARBA"/>
</dbReference>
<feature type="transmembrane region" description="Helical" evidence="12">
    <location>
        <begin position="276"/>
        <end position="293"/>
    </location>
</feature>
<accession>A0A8X6R1H6</accession>
<comment type="subcellular location">
    <subcellularLocation>
        <location evidence="2">Cell membrane</location>
    </subcellularLocation>
    <subcellularLocation>
        <location evidence="1">Membrane</location>
        <topology evidence="1">Multi-pass membrane protein</topology>
    </subcellularLocation>
</comment>
<comment type="caution">
    <text evidence="16">The sequence shown here is derived from an EMBL/GenBank/DDBJ whole genome shotgun (WGS) entry which is preliminary data.</text>
</comment>
<feature type="domain" description="Neurotransmitter-gated ion-channel transmembrane" evidence="15">
    <location>
        <begin position="251"/>
        <end position="335"/>
    </location>
</feature>
<dbReference type="PRINTS" id="PR00253">
    <property type="entry name" value="GABAARECEPTR"/>
</dbReference>
<dbReference type="InterPro" id="IPR038050">
    <property type="entry name" value="Neuro_actylchol_rec"/>
</dbReference>
<evidence type="ECO:0000256" key="12">
    <source>
        <dbReference type="SAM" id="Phobius"/>
    </source>
</evidence>
<evidence type="ECO:0000259" key="14">
    <source>
        <dbReference type="Pfam" id="PF02931"/>
    </source>
</evidence>
<dbReference type="Gene3D" id="2.70.170.10">
    <property type="entry name" value="Neurotransmitter-gated ion-channel ligand-binding domain"/>
    <property type="match status" value="1"/>
</dbReference>
<dbReference type="CDD" id="cd19049">
    <property type="entry name" value="LGIC_TM_anion"/>
    <property type="match status" value="1"/>
</dbReference>
<dbReference type="Pfam" id="PF02931">
    <property type="entry name" value="Neur_chan_LBD"/>
    <property type="match status" value="1"/>
</dbReference>
<dbReference type="InterPro" id="IPR006201">
    <property type="entry name" value="Neur_channel"/>
</dbReference>
<evidence type="ECO:0000256" key="5">
    <source>
        <dbReference type="ARBA" id="ARBA00022692"/>
    </source>
</evidence>
<evidence type="ECO:0000256" key="13">
    <source>
        <dbReference type="SAM" id="SignalP"/>
    </source>
</evidence>
<feature type="transmembrane region" description="Helical" evidence="12">
    <location>
        <begin position="308"/>
        <end position="326"/>
    </location>
</feature>
<dbReference type="InterPro" id="IPR006028">
    <property type="entry name" value="GABAA/Glycine_rcpt"/>
</dbReference>
<keyword evidence="9 12" id="KW-0472">Membrane</keyword>
<evidence type="ECO:0000256" key="4">
    <source>
        <dbReference type="ARBA" id="ARBA00022475"/>
    </source>
</evidence>
<evidence type="ECO:0000313" key="16">
    <source>
        <dbReference type="EMBL" id="GFU48539.1"/>
    </source>
</evidence>
<dbReference type="Proteomes" id="UP000887013">
    <property type="component" value="Unassembled WGS sequence"/>
</dbReference>
<dbReference type="SUPFAM" id="SSF63712">
    <property type="entry name" value="Nicotinic receptor ligand binding domain-like"/>
    <property type="match status" value="1"/>
</dbReference>
<feature type="region of interest" description="Disordered" evidence="11">
    <location>
        <begin position="351"/>
        <end position="393"/>
    </location>
</feature>
<dbReference type="SUPFAM" id="SSF90112">
    <property type="entry name" value="Neurotransmitter-gated ion-channel transmembrane pore"/>
    <property type="match status" value="1"/>
</dbReference>
<keyword evidence="8" id="KW-0406">Ion transport</keyword>
<dbReference type="AlphaFoldDB" id="A0A8X6R1H6"/>
<reference evidence="16" key="1">
    <citation type="submission" date="2020-08" db="EMBL/GenBank/DDBJ databases">
        <title>Multicomponent nature underlies the extraordinary mechanical properties of spider dragline silk.</title>
        <authorList>
            <person name="Kono N."/>
            <person name="Nakamura H."/>
            <person name="Mori M."/>
            <person name="Yoshida Y."/>
            <person name="Ohtoshi R."/>
            <person name="Malay A.D."/>
            <person name="Moran D.A.P."/>
            <person name="Tomita M."/>
            <person name="Numata K."/>
            <person name="Arakawa K."/>
        </authorList>
    </citation>
    <scope>NUCLEOTIDE SEQUENCE</scope>
</reference>
<keyword evidence="10" id="KW-0407">Ion channel</keyword>
<keyword evidence="5 12" id="KW-0812">Transmembrane</keyword>
<name>A0A8X6R1H6_NEPPI</name>
<evidence type="ECO:0000256" key="3">
    <source>
        <dbReference type="ARBA" id="ARBA00022448"/>
    </source>
</evidence>
<feature type="chain" id="PRO_5036483963" evidence="13">
    <location>
        <begin position="23"/>
        <end position="431"/>
    </location>
</feature>
<dbReference type="PROSITE" id="PS00236">
    <property type="entry name" value="NEUROTR_ION_CHANNEL"/>
    <property type="match status" value="1"/>
</dbReference>
<dbReference type="GO" id="GO:0005230">
    <property type="term" value="F:extracellular ligand-gated monoatomic ion channel activity"/>
    <property type="evidence" value="ECO:0007669"/>
    <property type="project" value="InterPro"/>
</dbReference>
<dbReference type="InterPro" id="IPR006202">
    <property type="entry name" value="Neur_chan_lig-bd"/>
</dbReference>
<dbReference type="GO" id="GO:0005254">
    <property type="term" value="F:chloride channel activity"/>
    <property type="evidence" value="ECO:0007669"/>
    <property type="project" value="UniProtKB-ARBA"/>
</dbReference>
<keyword evidence="4" id="KW-1003">Cell membrane</keyword>
<gene>
    <name evidence="16" type="primary">Glra2</name>
    <name evidence="16" type="ORF">NPIL_661542</name>
</gene>
<evidence type="ECO:0000256" key="11">
    <source>
        <dbReference type="SAM" id="MobiDB-lite"/>
    </source>
</evidence>